<evidence type="ECO:0000313" key="2">
    <source>
        <dbReference type="EMBL" id="KJA28919.1"/>
    </source>
</evidence>
<organism evidence="2 3">
    <name type="scientific">Hypholoma sublateritium (strain FD-334 SS-4)</name>
    <dbReference type="NCBI Taxonomy" id="945553"/>
    <lineage>
        <taxon>Eukaryota</taxon>
        <taxon>Fungi</taxon>
        <taxon>Dikarya</taxon>
        <taxon>Basidiomycota</taxon>
        <taxon>Agaricomycotina</taxon>
        <taxon>Agaricomycetes</taxon>
        <taxon>Agaricomycetidae</taxon>
        <taxon>Agaricales</taxon>
        <taxon>Agaricineae</taxon>
        <taxon>Strophariaceae</taxon>
        <taxon>Hypholoma</taxon>
    </lineage>
</organism>
<gene>
    <name evidence="2" type="ORF">HYPSUDRAFT_627337</name>
</gene>
<keyword evidence="1" id="KW-1133">Transmembrane helix</keyword>
<dbReference type="Proteomes" id="UP000054270">
    <property type="component" value="Unassembled WGS sequence"/>
</dbReference>
<evidence type="ECO:0000313" key="3">
    <source>
        <dbReference type="Proteomes" id="UP000054270"/>
    </source>
</evidence>
<evidence type="ECO:0000256" key="1">
    <source>
        <dbReference type="SAM" id="Phobius"/>
    </source>
</evidence>
<protein>
    <submittedName>
        <fullName evidence="2">Uncharacterized protein</fullName>
    </submittedName>
</protein>
<dbReference type="EMBL" id="KN817520">
    <property type="protein sequence ID" value="KJA28919.1"/>
    <property type="molecule type" value="Genomic_DNA"/>
</dbReference>
<keyword evidence="1" id="KW-0472">Membrane</keyword>
<keyword evidence="1" id="KW-0812">Transmembrane</keyword>
<sequence>MRSPNRAPTRMRQAVQRLQGEISPFFKSFRDYLSEIYSSNTLPGQTSGPRKDRLSIMDIPDRVLKRILQFHCSETHRQGDIRLVNKRLSTVALEVVLHTISVKTPDDLLRLTSAPLSPLYLERLGKFVHCFELGFFKQDHQLVGIHYDIPLALPNLDAVRFRFTLGVPIDAGATMRALLSEDTMCRAMRTASDCSWLRFLSQFNPRKFEWISDEPQKLYLVGVYTELRLLLEQSWSSLTSISLEGICFVEQRDLDTWTPAFLAERVHIRGVPIANTSFLRGLSNIRDSNRCHYLLLEAMKAEEGSQVLLQESKIPIVAFGHMLVAIRGWNTDTRRKFVANLTEKLQPLVNSTRELKSPKQRWANLGSVILIGLRLLAIFASILLVTVIRYWHAPAPHGKNLYPEFAHHLKSSHAANNYRYHDLFHEDISFHTRLLGLSLPPFGQIWRSSTAVGSFDFVPT</sequence>
<proteinExistence type="predicted"/>
<name>A0A0D2PDH8_HYPSF</name>
<keyword evidence="3" id="KW-1185">Reference proteome</keyword>
<feature type="transmembrane region" description="Helical" evidence="1">
    <location>
        <begin position="362"/>
        <end position="391"/>
    </location>
</feature>
<reference evidence="3" key="1">
    <citation type="submission" date="2014-04" db="EMBL/GenBank/DDBJ databases">
        <title>Evolutionary Origins and Diversification of the Mycorrhizal Mutualists.</title>
        <authorList>
            <consortium name="DOE Joint Genome Institute"/>
            <consortium name="Mycorrhizal Genomics Consortium"/>
            <person name="Kohler A."/>
            <person name="Kuo A."/>
            <person name="Nagy L.G."/>
            <person name="Floudas D."/>
            <person name="Copeland A."/>
            <person name="Barry K.W."/>
            <person name="Cichocki N."/>
            <person name="Veneault-Fourrey C."/>
            <person name="LaButti K."/>
            <person name="Lindquist E.A."/>
            <person name="Lipzen A."/>
            <person name="Lundell T."/>
            <person name="Morin E."/>
            <person name="Murat C."/>
            <person name="Riley R."/>
            <person name="Ohm R."/>
            <person name="Sun H."/>
            <person name="Tunlid A."/>
            <person name="Henrissat B."/>
            <person name="Grigoriev I.V."/>
            <person name="Hibbett D.S."/>
            <person name="Martin F."/>
        </authorList>
    </citation>
    <scope>NUCLEOTIDE SEQUENCE [LARGE SCALE GENOMIC DNA]</scope>
    <source>
        <strain evidence="3">FD-334 SS-4</strain>
    </source>
</reference>
<dbReference type="AlphaFoldDB" id="A0A0D2PDH8"/>
<dbReference type="OrthoDB" id="3061830at2759"/>
<accession>A0A0D2PDH8</accession>